<dbReference type="InterPro" id="IPR013656">
    <property type="entry name" value="PAS_4"/>
</dbReference>
<dbReference type="SUPFAM" id="SSF58104">
    <property type="entry name" value="Methyl-accepting chemotaxis protein (MCP) signaling domain"/>
    <property type="match status" value="1"/>
</dbReference>
<protein>
    <submittedName>
        <fullName evidence="6">PAS domain-containing methyl-accepting chemotaxis protein</fullName>
    </submittedName>
</protein>
<sequence length="431" mass="47480">MFNHKLKAQLQACQTRLDEEQGIIEAIKAGAATVIFSPEGIIQEASTPFLALMGYGAAELIGQPHSQLCPRAWGEPGDYRQFWRRLAQGEVQSGTFERVNRQGETRWLEATYFPVKHQGRVTRVLKMASDVTEQHQRLERLEALTEALDRSRAMIEFTPNGDIIHANANFLSVMGYTLSEIAGRHHRIFCDETFLREQPRFWEELARGQFKSGLFMRHNSRGQAVWLEATYNPIRDGSGKVVRVVKFASDITARIEQNHATREAARLAHSTAQETLHSAEEGAGLLRAVVQTSSLIASQVDEAIALIGQLNEQSRSIEAIVSTISAIADQTNLLALNAAIEAARAGEQGRGFAVVADEVRQLAARTSLSTDEIAKVVQKNRELTARVTDDMAGVAGSAELGKQQIAGVDKLMSEIHQEADRVSQTVSALSI</sequence>
<feature type="domain" description="PAC" evidence="5">
    <location>
        <begin position="92"/>
        <end position="143"/>
    </location>
</feature>
<dbReference type="EMBL" id="CP120942">
    <property type="protein sequence ID" value="WFF96780.1"/>
    <property type="molecule type" value="Genomic_DNA"/>
</dbReference>
<feature type="domain" description="PAS" evidence="4">
    <location>
        <begin position="137"/>
        <end position="184"/>
    </location>
</feature>
<organism evidence="6 7">
    <name type="scientific">Aeromonas caviae</name>
    <name type="common">Aeromonas punctata</name>
    <dbReference type="NCBI Taxonomy" id="648"/>
    <lineage>
        <taxon>Bacteria</taxon>
        <taxon>Pseudomonadati</taxon>
        <taxon>Pseudomonadota</taxon>
        <taxon>Gammaproteobacteria</taxon>
        <taxon>Aeromonadales</taxon>
        <taxon>Aeromonadaceae</taxon>
        <taxon>Aeromonas</taxon>
    </lineage>
</organism>
<gene>
    <name evidence="6" type="ORF">P5S46_14035</name>
</gene>
<dbReference type="SMART" id="SM00283">
    <property type="entry name" value="MA"/>
    <property type="match status" value="1"/>
</dbReference>
<dbReference type="Proteomes" id="UP001218423">
    <property type="component" value="Chromosome"/>
</dbReference>
<dbReference type="GO" id="GO:0007165">
    <property type="term" value="P:signal transduction"/>
    <property type="evidence" value="ECO:0007669"/>
    <property type="project" value="UniProtKB-KW"/>
</dbReference>
<evidence type="ECO:0000313" key="7">
    <source>
        <dbReference type="Proteomes" id="UP001218423"/>
    </source>
</evidence>
<dbReference type="InterPro" id="IPR004090">
    <property type="entry name" value="Chemotax_Me-accpt_rcpt"/>
</dbReference>
<evidence type="ECO:0000259" key="3">
    <source>
        <dbReference type="PROSITE" id="PS50111"/>
    </source>
</evidence>
<name>A0AAJ5Z824_AERCA</name>
<dbReference type="Pfam" id="PF00015">
    <property type="entry name" value="MCPsignal"/>
    <property type="match status" value="1"/>
</dbReference>
<dbReference type="Gene3D" id="1.10.287.950">
    <property type="entry name" value="Methyl-accepting chemotaxis protein"/>
    <property type="match status" value="1"/>
</dbReference>
<dbReference type="InterPro" id="IPR004089">
    <property type="entry name" value="MCPsignal_dom"/>
</dbReference>
<dbReference type="PROSITE" id="PS50112">
    <property type="entry name" value="PAS"/>
    <property type="match status" value="1"/>
</dbReference>
<dbReference type="Gene3D" id="3.30.450.20">
    <property type="entry name" value="PAS domain"/>
    <property type="match status" value="2"/>
</dbReference>
<dbReference type="NCBIfam" id="TIGR00229">
    <property type="entry name" value="sensory_box"/>
    <property type="match status" value="2"/>
</dbReference>
<dbReference type="InterPro" id="IPR001610">
    <property type="entry name" value="PAC"/>
</dbReference>
<dbReference type="CDD" id="cd00130">
    <property type="entry name" value="PAS"/>
    <property type="match status" value="2"/>
</dbReference>
<reference evidence="6" key="1">
    <citation type="submission" date="2023-03" db="EMBL/GenBank/DDBJ databases">
        <title>Aeromonas caviae strain AC1520.</title>
        <authorList>
            <person name="Xie T."/>
            <person name="Zhang Q."/>
            <person name="Deng J."/>
            <person name="Li X."/>
        </authorList>
    </citation>
    <scope>NUCLEOTIDE SEQUENCE</scope>
    <source>
        <strain evidence="6">AC1520</strain>
    </source>
</reference>
<dbReference type="GO" id="GO:0004888">
    <property type="term" value="F:transmembrane signaling receptor activity"/>
    <property type="evidence" value="ECO:0007669"/>
    <property type="project" value="InterPro"/>
</dbReference>
<dbReference type="Pfam" id="PF08447">
    <property type="entry name" value="PAS_3"/>
    <property type="match status" value="1"/>
</dbReference>
<proteinExistence type="predicted"/>
<dbReference type="GO" id="GO:0016020">
    <property type="term" value="C:membrane"/>
    <property type="evidence" value="ECO:0007669"/>
    <property type="project" value="InterPro"/>
</dbReference>
<dbReference type="InterPro" id="IPR050903">
    <property type="entry name" value="Bact_Chemotaxis_MeTrfase"/>
</dbReference>
<evidence type="ECO:0000256" key="2">
    <source>
        <dbReference type="PROSITE-ProRule" id="PRU00284"/>
    </source>
</evidence>
<feature type="domain" description="PAC" evidence="5">
    <location>
        <begin position="209"/>
        <end position="263"/>
    </location>
</feature>
<dbReference type="PANTHER" id="PTHR24422">
    <property type="entry name" value="CHEMOTAXIS PROTEIN METHYLTRANSFERASE"/>
    <property type="match status" value="1"/>
</dbReference>
<dbReference type="PROSITE" id="PS50113">
    <property type="entry name" value="PAC"/>
    <property type="match status" value="2"/>
</dbReference>
<dbReference type="PANTHER" id="PTHR24422:SF10">
    <property type="entry name" value="CHEMOTAXIS PROTEIN METHYLTRANSFERASE 2"/>
    <property type="match status" value="1"/>
</dbReference>
<dbReference type="InterPro" id="IPR013655">
    <property type="entry name" value="PAS_fold_3"/>
</dbReference>
<dbReference type="SMART" id="SM00091">
    <property type="entry name" value="PAS"/>
    <property type="match status" value="2"/>
</dbReference>
<dbReference type="InterPro" id="IPR035965">
    <property type="entry name" value="PAS-like_dom_sf"/>
</dbReference>
<keyword evidence="1 2" id="KW-0807">Transducer</keyword>
<dbReference type="SMART" id="SM00086">
    <property type="entry name" value="PAC"/>
    <property type="match status" value="2"/>
</dbReference>
<feature type="domain" description="Methyl-accepting transducer" evidence="3">
    <location>
        <begin position="263"/>
        <end position="431"/>
    </location>
</feature>
<dbReference type="SUPFAM" id="SSF55785">
    <property type="entry name" value="PYP-like sensor domain (PAS domain)"/>
    <property type="match status" value="2"/>
</dbReference>
<evidence type="ECO:0000259" key="5">
    <source>
        <dbReference type="PROSITE" id="PS50113"/>
    </source>
</evidence>
<evidence type="ECO:0000256" key="1">
    <source>
        <dbReference type="ARBA" id="ARBA00023224"/>
    </source>
</evidence>
<dbReference type="RefSeq" id="WP_277856094.1">
    <property type="nucleotide sequence ID" value="NZ_CP120942.1"/>
</dbReference>
<accession>A0AAJ5Z824</accession>
<evidence type="ECO:0000259" key="4">
    <source>
        <dbReference type="PROSITE" id="PS50112"/>
    </source>
</evidence>
<dbReference type="InterPro" id="IPR000014">
    <property type="entry name" value="PAS"/>
</dbReference>
<dbReference type="InterPro" id="IPR000700">
    <property type="entry name" value="PAS-assoc_C"/>
</dbReference>
<evidence type="ECO:0000313" key="6">
    <source>
        <dbReference type="EMBL" id="WFF96780.1"/>
    </source>
</evidence>
<dbReference type="Pfam" id="PF08448">
    <property type="entry name" value="PAS_4"/>
    <property type="match status" value="1"/>
</dbReference>
<dbReference type="PROSITE" id="PS50111">
    <property type="entry name" value="CHEMOTAXIS_TRANSDUC_2"/>
    <property type="match status" value="1"/>
</dbReference>
<dbReference type="PRINTS" id="PR00260">
    <property type="entry name" value="CHEMTRNSDUCR"/>
</dbReference>
<dbReference type="AlphaFoldDB" id="A0AAJ5Z824"/>
<dbReference type="GO" id="GO:0006935">
    <property type="term" value="P:chemotaxis"/>
    <property type="evidence" value="ECO:0007669"/>
    <property type="project" value="InterPro"/>
</dbReference>